<dbReference type="EMBL" id="JXQG01000068">
    <property type="protein sequence ID" value="KKZ10972.1"/>
    <property type="molecule type" value="Genomic_DNA"/>
</dbReference>
<organism evidence="1 2">
    <name type="scientific">Candidatus Synechococcus spongiarum SP3</name>
    <dbReference type="NCBI Taxonomy" id="1604020"/>
    <lineage>
        <taxon>Bacteria</taxon>
        <taxon>Bacillati</taxon>
        <taxon>Cyanobacteriota</taxon>
        <taxon>Cyanophyceae</taxon>
        <taxon>Synechococcales</taxon>
        <taxon>Synechococcaceae</taxon>
        <taxon>Synechococcus</taxon>
    </lineage>
</organism>
<evidence type="ECO:0000313" key="1">
    <source>
        <dbReference type="EMBL" id="KKZ10972.1"/>
    </source>
</evidence>
<dbReference type="Proteomes" id="UP000035067">
    <property type="component" value="Unassembled WGS sequence"/>
</dbReference>
<sequence length="67" mass="7310">MCFVIQTEKRDAARKVVLCGFTSAKGNGTVTNLKQGAPKNRTTFPLGYILTMRTSVIEAVRMGEQAC</sequence>
<reference evidence="1 2" key="1">
    <citation type="submission" date="2015-01" db="EMBL/GenBank/DDBJ databases">
        <title>Lifestyle Evolution in Cyanobacterial Symbionts of Sponges.</title>
        <authorList>
            <person name="Burgsdorf I."/>
            <person name="Slaby B.M."/>
            <person name="Handley K.M."/>
            <person name="Haber M."/>
            <person name="Blom J."/>
            <person name="Marshall C.W."/>
            <person name="Gilbert J.A."/>
            <person name="Hentschel U."/>
            <person name="Steindler L."/>
        </authorList>
    </citation>
    <scope>NUCLEOTIDE SEQUENCE [LARGE SCALE GENOMIC DNA]</scope>
    <source>
        <strain evidence="1">SP3</strain>
    </source>
</reference>
<dbReference type="AlphaFoldDB" id="A0A0G2IVN0"/>
<name>A0A0G2IVN0_9SYNE</name>
<protein>
    <submittedName>
        <fullName evidence="1">Uncharacterized protein</fullName>
    </submittedName>
</protein>
<evidence type="ECO:0000313" key="2">
    <source>
        <dbReference type="Proteomes" id="UP000035067"/>
    </source>
</evidence>
<proteinExistence type="predicted"/>
<comment type="caution">
    <text evidence="1">The sequence shown here is derived from an EMBL/GenBank/DDBJ whole genome shotgun (WGS) entry which is preliminary data.</text>
</comment>
<gene>
    <name evidence="1" type="ORF">TE42_09005</name>
</gene>
<dbReference type="PATRIC" id="fig|1604020.3.peg.1890"/>
<accession>A0A0G2IVN0</accession>